<proteinExistence type="predicted"/>
<gene>
    <name evidence="1" type="ORF">HPB50_026384</name>
</gene>
<dbReference type="Proteomes" id="UP000821845">
    <property type="component" value="Chromosome 1"/>
</dbReference>
<keyword evidence="2" id="KW-1185">Reference proteome</keyword>
<accession>A0ACB7TRN3</accession>
<protein>
    <submittedName>
        <fullName evidence="1">Uncharacterized protein</fullName>
    </submittedName>
</protein>
<sequence>MSDVPLKGGGGALGVRDSLKADRSDSSSVDSFEPLMPSSLKSQILRDYGRRPVKLVTRYFRGVLDFSAHANKAVFLDRCRSKTVVPAEYRVECPAIKNTSNVVRILDMCSYKLMLADLDYNRIRKAQVSRKLELLHEKLEKVLTSEDLQNVLALCEKKYDNVFKATRDKQRAMFADLLEEYEINGKD</sequence>
<name>A0ACB7TRN3_HYAAI</name>
<evidence type="ECO:0000313" key="1">
    <source>
        <dbReference type="EMBL" id="KAH6948801.1"/>
    </source>
</evidence>
<organism evidence="1 2">
    <name type="scientific">Hyalomma asiaticum</name>
    <name type="common">Tick</name>
    <dbReference type="NCBI Taxonomy" id="266040"/>
    <lineage>
        <taxon>Eukaryota</taxon>
        <taxon>Metazoa</taxon>
        <taxon>Ecdysozoa</taxon>
        <taxon>Arthropoda</taxon>
        <taxon>Chelicerata</taxon>
        <taxon>Arachnida</taxon>
        <taxon>Acari</taxon>
        <taxon>Parasitiformes</taxon>
        <taxon>Ixodida</taxon>
        <taxon>Ixodoidea</taxon>
        <taxon>Ixodidae</taxon>
        <taxon>Hyalomminae</taxon>
        <taxon>Hyalomma</taxon>
    </lineage>
</organism>
<reference evidence="1" key="1">
    <citation type="submission" date="2020-05" db="EMBL/GenBank/DDBJ databases">
        <title>Large-scale comparative analyses of tick genomes elucidate their genetic diversity and vector capacities.</title>
        <authorList>
            <person name="Jia N."/>
            <person name="Wang J."/>
            <person name="Shi W."/>
            <person name="Du L."/>
            <person name="Sun Y."/>
            <person name="Zhan W."/>
            <person name="Jiang J."/>
            <person name="Wang Q."/>
            <person name="Zhang B."/>
            <person name="Ji P."/>
            <person name="Sakyi L.B."/>
            <person name="Cui X."/>
            <person name="Yuan T."/>
            <person name="Jiang B."/>
            <person name="Yang W."/>
            <person name="Lam T.T.-Y."/>
            <person name="Chang Q."/>
            <person name="Ding S."/>
            <person name="Wang X."/>
            <person name="Zhu J."/>
            <person name="Ruan X."/>
            <person name="Zhao L."/>
            <person name="Wei J."/>
            <person name="Que T."/>
            <person name="Du C."/>
            <person name="Cheng J."/>
            <person name="Dai P."/>
            <person name="Han X."/>
            <person name="Huang E."/>
            <person name="Gao Y."/>
            <person name="Liu J."/>
            <person name="Shao H."/>
            <person name="Ye R."/>
            <person name="Li L."/>
            <person name="Wei W."/>
            <person name="Wang X."/>
            <person name="Wang C."/>
            <person name="Yang T."/>
            <person name="Huo Q."/>
            <person name="Li W."/>
            <person name="Guo W."/>
            <person name="Chen H."/>
            <person name="Zhou L."/>
            <person name="Ni X."/>
            <person name="Tian J."/>
            <person name="Zhou Y."/>
            <person name="Sheng Y."/>
            <person name="Liu T."/>
            <person name="Pan Y."/>
            <person name="Xia L."/>
            <person name="Li J."/>
            <person name="Zhao F."/>
            <person name="Cao W."/>
        </authorList>
    </citation>
    <scope>NUCLEOTIDE SEQUENCE</scope>
    <source>
        <strain evidence="1">Hyas-2018</strain>
    </source>
</reference>
<evidence type="ECO:0000313" key="2">
    <source>
        <dbReference type="Proteomes" id="UP000821845"/>
    </source>
</evidence>
<comment type="caution">
    <text evidence="1">The sequence shown here is derived from an EMBL/GenBank/DDBJ whole genome shotgun (WGS) entry which is preliminary data.</text>
</comment>
<dbReference type="EMBL" id="CM023481">
    <property type="protein sequence ID" value="KAH6948801.1"/>
    <property type="molecule type" value="Genomic_DNA"/>
</dbReference>